<evidence type="ECO:0000256" key="9">
    <source>
        <dbReference type="ARBA" id="ARBA00022833"/>
    </source>
</evidence>
<dbReference type="GO" id="GO:0003779">
    <property type="term" value="F:actin binding"/>
    <property type="evidence" value="ECO:0007669"/>
    <property type="project" value="UniProtKB-KW"/>
</dbReference>
<feature type="compositionally biased region" description="Basic and acidic residues" evidence="18">
    <location>
        <begin position="1615"/>
        <end position="1629"/>
    </location>
</feature>
<evidence type="ECO:0000256" key="3">
    <source>
        <dbReference type="ARBA" id="ARBA00008223"/>
    </source>
</evidence>
<feature type="region of interest" description="Disordered" evidence="18">
    <location>
        <begin position="1910"/>
        <end position="1936"/>
    </location>
</feature>
<dbReference type="InterPro" id="IPR001781">
    <property type="entry name" value="Znf_LIM"/>
</dbReference>
<dbReference type="PROSITE" id="PS51848">
    <property type="entry name" value="BMERB"/>
    <property type="match status" value="1"/>
</dbReference>
<evidence type="ECO:0000256" key="11">
    <source>
        <dbReference type="ARBA" id="ARBA00023002"/>
    </source>
</evidence>
<feature type="compositionally biased region" description="Polar residues" evidence="18">
    <location>
        <begin position="1217"/>
        <end position="1231"/>
    </location>
</feature>
<dbReference type="Pfam" id="PF12130">
    <property type="entry name" value="bMERB_dom"/>
    <property type="match status" value="1"/>
</dbReference>
<feature type="compositionally biased region" description="Basic and acidic residues" evidence="18">
    <location>
        <begin position="1671"/>
        <end position="1682"/>
    </location>
</feature>
<dbReference type="OrthoDB" id="20799at2759"/>
<feature type="domain" description="BMERB" evidence="21">
    <location>
        <begin position="2706"/>
        <end position="2855"/>
    </location>
</feature>
<evidence type="ECO:0000259" key="21">
    <source>
        <dbReference type="PROSITE" id="PS51848"/>
    </source>
</evidence>
<evidence type="ECO:0000256" key="8">
    <source>
        <dbReference type="ARBA" id="ARBA00022827"/>
    </source>
</evidence>
<dbReference type="GO" id="GO:0005737">
    <property type="term" value="C:cytoplasm"/>
    <property type="evidence" value="ECO:0007669"/>
    <property type="project" value="UniProtKB-SubCell"/>
</dbReference>
<comment type="catalytic activity">
    <reaction evidence="15">
        <text>L-methionyl-[F-actin] + NADPH + O2 + H(+) = L-methionyl-(R)-S-oxide-[F-actin] + NADP(+) + H2O</text>
        <dbReference type="Rhea" id="RHEA:51308"/>
        <dbReference type="Rhea" id="RHEA-COMP:12953"/>
        <dbReference type="Rhea" id="RHEA-COMP:12956"/>
        <dbReference type="ChEBI" id="CHEBI:15377"/>
        <dbReference type="ChEBI" id="CHEBI:15378"/>
        <dbReference type="ChEBI" id="CHEBI:15379"/>
        <dbReference type="ChEBI" id="CHEBI:16044"/>
        <dbReference type="ChEBI" id="CHEBI:45764"/>
        <dbReference type="ChEBI" id="CHEBI:57783"/>
        <dbReference type="ChEBI" id="CHEBI:58349"/>
        <dbReference type="EC" id="1.14.13.225"/>
    </reaction>
</comment>
<evidence type="ECO:0000256" key="17">
    <source>
        <dbReference type="SAM" id="Coils"/>
    </source>
</evidence>
<reference evidence="22" key="1">
    <citation type="submission" date="2022-01" db="EMBL/GenBank/DDBJ databases">
        <authorList>
            <person name="King R."/>
        </authorList>
    </citation>
    <scope>NUCLEOTIDE SEQUENCE</scope>
</reference>
<keyword evidence="9 16" id="KW-0862">Zinc</keyword>
<keyword evidence="8" id="KW-0274">FAD</keyword>
<comment type="cofactor">
    <cofactor evidence="1">
        <name>FAD</name>
        <dbReference type="ChEBI" id="CHEBI:57692"/>
    </cofactor>
</comment>
<evidence type="ECO:0000256" key="18">
    <source>
        <dbReference type="SAM" id="MobiDB-lite"/>
    </source>
</evidence>
<dbReference type="FunFam" id="3.50.50.60:FF:000004">
    <property type="entry name" value="protein-methionine sulfoxide oxidase MICAL2 isoform X1"/>
    <property type="match status" value="1"/>
</dbReference>
<dbReference type="GO" id="GO:0046872">
    <property type="term" value="F:metal ion binding"/>
    <property type="evidence" value="ECO:0007669"/>
    <property type="project" value="UniProtKB-KW"/>
</dbReference>
<evidence type="ECO:0000259" key="19">
    <source>
        <dbReference type="PROSITE" id="PS50021"/>
    </source>
</evidence>
<accession>A0A9P0G9X8</accession>
<evidence type="ECO:0000256" key="7">
    <source>
        <dbReference type="ARBA" id="ARBA00022723"/>
    </source>
</evidence>
<proteinExistence type="inferred from homology"/>
<comment type="subcellular location">
    <subcellularLocation>
        <location evidence="2">Cytoplasm</location>
    </subcellularLocation>
</comment>
<feature type="region of interest" description="Disordered" evidence="18">
    <location>
        <begin position="2641"/>
        <end position="2678"/>
    </location>
</feature>
<evidence type="ECO:0000256" key="6">
    <source>
        <dbReference type="ARBA" id="ARBA00022630"/>
    </source>
</evidence>
<dbReference type="PROSITE" id="PS00478">
    <property type="entry name" value="LIM_DOMAIN_1"/>
    <property type="match status" value="1"/>
</dbReference>
<dbReference type="InterPro" id="IPR003953">
    <property type="entry name" value="FAD-dep_OxRdtase_2_FAD-bd"/>
</dbReference>
<keyword evidence="23" id="KW-1185">Reference proteome</keyword>
<feature type="domain" description="LIM zinc-binding" evidence="20">
    <location>
        <begin position="1440"/>
        <end position="1505"/>
    </location>
</feature>
<feature type="compositionally biased region" description="Basic and acidic residues" evidence="18">
    <location>
        <begin position="1910"/>
        <end position="1919"/>
    </location>
</feature>
<evidence type="ECO:0000256" key="2">
    <source>
        <dbReference type="ARBA" id="ARBA00004496"/>
    </source>
</evidence>
<dbReference type="EC" id="1.14.13.225" evidence="4"/>
<feature type="region of interest" description="Disordered" evidence="18">
    <location>
        <begin position="2547"/>
        <end position="2580"/>
    </location>
</feature>
<dbReference type="Pfam" id="PF00890">
    <property type="entry name" value="FAD_binding_2"/>
    <property type="match status" value="1"/>
</dbReference>
<evidence type="ECO:0000256" key="1">
    <source>
        <dbReference type="ARBA" id="ARBA00001974"/>
    </source>
</evidence>
<feature type="region of interest" description="Disordered" evidence="18">
    <location>
        <begin position="2444"/>
        <end position="2469"/>
    </location>
</feature>
<name>A0A9P0G9X8_9CUCU</name>
<dbReference type="Proteomes" id="UP001153636">
    <property type="component" value="Chromosome 12"/>
</dbReference>
<feature type="compositionally biased region" description="Basic and acidic residues" evidence="18">
    <location>
        <begin position="2457"/>
        <end position="2469"/>
    </location>
</feature>
<dbReference type="InterPro" id="IPR057494">
    <property type="entry name" value="Rossman_Mical"/>
</dbReference>
<evidence type="ECO:0000256" key="12">
    <source>
        <dbReference type="ARBA" id="ARBA00023033"/>
    </source>
</evidence>
<evidence type="ECO:0000256" key="10">
    <source>
        <dbReference type="ARBA" id="ARBA00022857"/>
    </source>
</evidence>
<dbReference type="PANTHER" id="PTHR23167">
    <property type="entry name" value="CALPONIN HOMOLOGY DOMAIN-CONTAINING PROTEIN DDB_G0272472-RELATED"/>
    <property type="match status" value="1"/>
</dbReference>
<dbReference type="Gene3D" id="2.10.110.10">
    <property type="entry name" value="Cysteine Rich Protein"/>
    <property type="match status" value="1"/>
</dbReference>
<dbReference type="Gene3D" id="1.10.418.10">
    <property type="entry name" value="Calponin-like domain"/>
    <property type="match status" value="1"/>
</dbReference>
<feature type="compositionally biased region" description="Low complexity" evidence="18">
    <location>
        <begin position="1640"/>
        <end position="1655"/>
    </location>
</feature>
<dbReference type="PROSITE" id="PS50021">
    <property type="entry name" value="CH"/>
    <property type="match status" value="1"/>
</dbReference>
<dbReference type="PROSITE" id="PS50023">
    <property type="entry name" value="LIM_DOMAIN_2"/>
    <property type="match status" value="1"/>
</dbReference>
<dbReference type="InterPro" id="IPR036872">
    <property type="entry name" value="CH_dom_sf"/>
</dbReference>
<dbReference type="PANTHER" id="PTHR23167:SF54">
    <property type="entry name" value="[F-ACTIN]-MONOOXYGENASE MICAL"/>
    <property type="match status" value="1"/>
</dbReference>
<evidence type="ECO:0000313" key="22">
    <source>
        <dbReference type="EMBL" id="CAH1101977.1"/>
    </source>
</evidence>
<evidence type="ECO:0000256" key="13">
    <source>
        <dbReference type="ARBA" id="ARBA00023038"/>
    </source>
</evidence>
<evidence type="ECO:0000259" key="20">
    <source>
        <dbReference type="PROSITE" id="PS50023"/>
    </source>
</evidence>
<feature type="coiled-coil region" evidence="17">
    <location>
        <begin position="2705"/>
        <end position="2743"/>
    </location>
</feature>
<feature type="region of interest" description="Disordered" evidence="18">
    <location>
        <begin position="1573"/>
        <end position="1737"/>
    </location>
</feature>
<keyword evidence="5" id="KW-0963">Cytoplasm</keyword>
<feature type="region of interest" description="Disordered" evidence="18">
    <location>
        <begin position="1515"/>
        <end position="1537"/>
    </location>
</feature>
<dbReference type="InterPro" id="IPR001715">
    <property type="entry name" value="CH_dom"/>
</dbReference>
<keyword evidence="14" id="KW-0009">Actin-binding</keyword>
<dbReference type="EMBL" id="OV651824">
    <property type="protein sequence ID" value="CAH1101977.1"/>
    <property type="molecule type" value="Genomic_DNA"/>
</dbReference>
<feature type="region of interest" description="Disordered" evidence="18">
    <location>
        <begin position="728"/>
        <end position="748"/>
    </location>
</feature>
<dbReference type="Pfam" id="PF25413">
    <property type="entry name" value="Rossman_Mical"/>
    <property type="match status" value="1"/>
</dbReference>
<dbReference type="SMART" id="SM00132">
    <property type="entry name" value="LIM"/>
    <property type="match status" value="1"/>
</dbReference>
<evidence type="ECO:0000256" key="14">
    <source>
        <dbReference type="ARBA" id="ARBA00023203"/>
    </source>
</evidence>
<feature type="compositionally biased region" description="Acidic residues" evidence="18">
    <location>
        <begin position="1586"/>
        <end position="1613"/>
    </location>
</feature>
<dbReference type="InterPro" id="IPR022735">
    <property type="entry name" value="bMERB_dom"/>
</dbReference>
<dbReference type="InterPro" id="IPR050540">
    <property type="entry name" value="F-actin_Monoox_Mical"/>
</dbReference>
<dbReference type="Pfam" id="PF00307">
    <property type="entry name" value="CH"/>
    <property type="match status" value="1"/>
</dbReference>
<organism evidence="22 23">
    <name type="scientific">Psylliodes chrysocephalus</name>
    <dbReference type="NCBI Taxonomy" id="3402493"/>
    <lineage>
        <taxon>Eukaryota</taxon>
        <taxon>Metazoa</taxon>
        <taxon>Ecdysozoa</taxon>
        <taxon>Arthropoda</taxon>
        <taxon>Hexapoda</taxon>
        <taxon>Insecta</taxon>
        <taxon>Pterygota</taxon>
        <taxon>Neoptera</taxon>
        <taxon>Endopterygota</taxon>
        <taxon>Coleoptera</taxon>
        <taxon>Polyphaga</taxon>
        <taxon>Cucujiformia</taxon>
        <taxon>Chrysomeloidea</taxon>
        <taxon>Chrysomelidae</taxon>
        <taxon>Galerucinae</taxon>
        <taxon>Alticini</taxon>
        <taxon>Psylliodes</taxon>
    </lineage>
</organism>
<keyword evidence="13 16" id="KW-0440">LIM domain</keyword>
<sequence>MDYGKQQQPVANSIQVAGVDAAHANEYFELFVNATSMKHILGYYRGLVDSLHLRPNVFNQFYPKLRANLTSWRAKALLKKFDSRAAHKCYLKGKVAANTRVLVIGGGPCGMRTAIEAQLLGAKVVVVEKRDRFSRNNVLHLWPFVIEDLRMLGAKKFFGKFCAGAIDHISIRQLQCILLKVALLLGIEVHTELSFENLVEPDPDKKIGWRAAFKPSNHPVSQYEFDVVIGADGKRNTLQGFSRKEFRGKLAIAITANFINKKTEAEACVEEISGVAFIFNQKFFKDLQEATKIDLENIVYYKDDTHYFVMTAKKHSLIQKGVIKQDFSDTERLLAPENVDKEALQNYAIEAANFSTNYQMPNLDFAVNHYGQPDVAMFDFTSMYAAENASKVVERHGCRLLKILVGDSLLEPFWPTGSGCARGFLSALDAAWAIRSWSMGTASPLDTIAERESIYRLLAQTTPDNLNKDWKSYTLDPVTRYPNLNRAVVLPHQVVCLYDTDNPASIERMKRSYNEKPNEIPKKRRRGNVDNEVLLNWLKDQLKDKEEICITDMDSVFKDGKVLCAIIHHYRPDLLDYSAINSNDSAVNNQIAIDVLEKDLCVPPVMTGSELTITEDYLTLATYLTEIYDCFRGEIPFIKHAKMKHPSKNPKIMPLNQCIRSHVSSQYIKEIPCKKCFDAYHSKLVFYSNDMEKKLLAFNHKCQSVIIPQANNTLMKENDVEIVYKKSSNRLKGKKPSKRAEKKKSISKIQSNYRQNENKCIYDSPKSSIQSFFGKKSDHTIPQTQEDIQRRCIEKIYSKHQKLKVFLTKLLLKRKSSEILKQNFATAGTQTDILKNSDLETYRVKNNSVQTDNEVYLRNRGNQTDTVEIINEQTDINNSDDNDERDFSDQIANQSSENRQKDKHFVEEPVCQAHDNTATNHYSLSSVEQDFCSKSVNEAGDFCQEKPKKIKKFSPTNSIEKMIKIRLLNRNLNKLTLQTIEYACYLDHLTISSKIALKNVSKRARMSQKSFRTATKLYNNSNSPSIGIYSNIFESRGSRVCPFDVPSNCDYRLDRIKNRVVSQTRKMIEGDGMSNQIYSRVSNWITSNDFMSQDNAKSETGSLISNSKITDITSVSKMDRYNDIVVEERTDVVNFSDSRQTKSSEEDFADKLKNIQNKTVRNLSKYSQYSPFQYCANLRSTSAPPTQFSVIVEGEEPELPPGSTKMSEVSFKTIKTASMQQQEKTQPSAPSSRHKHKHSDIISQKPGSIDRKPRKRRTMEKVGASVDHENKPYQSSRGGSRDEDIAAKIKHLENKWRQPQPVDKKPKDLMRAIGKIETSDWNIKEIEKKILENKLGKPSKAVDKEKVPKWSKEEFLARQTKMEKKHLDRQVSTDVKFADIDRNIKNLDQKLKEGTVRELGTNKVASITEKLVSKIPPEPKPPEKTISRQPKVLPKQAASEFCHFCNKRVYLMERLSAESKFFHHACFKCQYCHIQLRLGSYAFDRDGLYGYRFFCLQHFGMAGEIPIAKVIRKPSVKRQSENRRSPEKRAMAGVTRVDSLEKVQTPERIEFSNLSTGNISSDQEDSINQMDEDEWTDKNFGGSCAEFDDTDEDSSSLSESDSDDEEAYGDALEEPATKEGTLKWAERWKNSYSQRRNSDSAEYASSSSDQSSYYDSSDDDESDTATEGEEEIRARELRKQEVCVEPPIVHTDTGTDTEVVSDETSSESSNAVHNSATEISTDSEFAQDDPTPTRELPSLFLNDFNVTKIRGTGGSHAPKRIQVTSRYLQKPSDGKSKKSNIELKLTPLVPSSAQVKKPAPIALSRPEGYVLNRTQSTGGIAAKVSLELKKKYLLGEPSPGSIQKSGSASTLDTKFKSFHTNISDCQKMLKPSTEISASMQTFCKKMNELKSPVSPPTLILTKEIDETASKDAVEHKGDPSNEPEVADDSDSRPRSPLHETFIIVPKIDWSKRNDSLTSDSLASSDSDVEKPFENIPTIQIYTAPESEQHKEEFIADSLQYFEEDQPKNPSIESPKSITSEKKTLNQPKTLPNLENLLPEIHNSLHIKYKDLDVTKDTSEPVKNNSSSLSSPESIAEQVKTALTESELSDWARDEMVSDDFEDGEFEISFKPSDKCEKKILTKEDKVILTEGMHSILSFNLDNIEFMDTGTETSSDDGIVNSQNGYVLFKNDDEFATDSLNPHIDDVIEAKNVVDFKTVTEEQDKTKLVVTTNTEPDDDSVVIIESGTTTEDNTFTDSTVKNVEDFSKDTLILTENNNVNEHKNKNTDTDTTIVEDVVEKDNNLEYEEHCQRLTSKIEFSNARDSINVRKAKSRRKSKPDVLQKPDLITEEIPSPISSPKILPVKFNSPDIIYNKDVIKKERDTNQKLIQEMVMNKMKAENKSLERRKRNKQNFEINKSASSIVVGTSYNGKQCTSRKSLYQGNSKPDVLLMTNLKSTNADFIKNEAANSSRPQQHLEASKEKTKTPEEMNRKLEKLKQTIRMRKQENEQMLLNKDQRNANFSSNSIKKIDRPVRRCTSGDYDTAEQDSLKKKAKSISYFPDKLTSGQPISIDQNKNKMYKSDPNILGLDEDKSKRKSQEKKGLTKFFSGFFTKKSPSGGSKGLFSKLSPKSKEISKSCTNLEYEKEPVIIYQRKSISEDFIDRNVTPPPVPPLPINYSKKTDDSSDAEEDTKKKLNDSSCDTLDCTGTSVSSTACRRSSKSLRAIRQAQVKRHRMAQEIQRKLEETEVKMKELEERGVKVEKALRGEGSGDSSKDEPELLQEWFDLMRDRTELRRYERELTVRGQELELEDRHARLQHELRERIENDKPKTVEDVDIEKSIINEMIQIVEKRDSLITEIEEDKIRYSHEDKDLEEQMLAKGLILTPVKKSPVH</sequence>
<feature type="region of interest" description="Disordered" evidence="18">
    <location>
        <begin position="1750"/>
        <end position="1779"/>
    </location>
</feature>
<evidence type="ECO:0000256" key="15">
    <source>
        <dbReference type="ARBA" id="ARBA00049522"/>
    </source>
</evidence>
<dbReference type="GO" id="GO:0120501">
    <property type="term" value="F:F-actin monooxygenase activity"/>
    <property type="evidence" value="ECO:0007669"/>
    <property type="project" value="UniProtKB-EC"/>
</dbReference>
<dbReference type="SUPFAM" id="SSF51905">
    <property type="entry name" value="FAD/NAD(P)-binding domain"/>
    <property type="match status" value="1"/>
</dbReference>
<keyword evidence="12" id="KW-0503">Monooxygenase</keyword>
<evidence type="ECO:0000256" key="4">
    <source>
        <dbReference type="ARBA" id="ARBA00012709"/>
    </source>
</evidence>
<protein>
    <recommendedName>
        <fullName evidence="4">F-actin monooxygenase</fullName>
        <ecNumber evidence="4">1.14.13.225</ecNumber>
    </recommendedName>
</protein>
<keyword evidence="17" id="KW-0175">Coiled coil</keyword>
<feature type="compositionally biased region" description="Basic and acidic residues" evidence="18">
    <location>
        <begin position="1518"/>
        <end position="1530"/>
    </location>
</feature>
<feature type="region of interest" description="Disordered" evidence="18">
    <location>
        <begin position="1217"/>
        <end position="1281"/>
    </location>
</feature>
<dbReference type="SUPFAM" id="SSF47576">
    <property type="entry name" value="Calponin-homology domain, CH-domain"/>
    <property type="match status" value="1"/>
</dbReference>
<keyword evidence="6" id="KW-0285">Flavoprotein</keyword>
<feature type="compositionally biased region" description="Polar residues" evidence="18">
    <location>
        <begin position="1710"/>
        <end position="1724"/>
    </location>
</feature>
<keyword evidence="11" id="KW-0560">Oxidoreductase</keyword>
<feature type="compositionally biased region" description="Acidic residues" evidence="18">
    <location>
        <begin position="1656"/>
        <end position="1670"/>
    </location>
</feature>
<dbReference type="Gene3D" id="3.50.50.60">
    <property type="entry name" value="FAD/NAD(P)-binding domain"/>
    <property type="match status" value="1"/>
</dbReference>
<dbReference type="InterPro" id="IPR036188">
    <property type="entry name" value="FAD/NAD-bd_sf"/>
</dbReference>
<keyword evidence="10" id="KW-0521">NADP</keyword>
<dbReference type="CDD" id="cd09439">
    <property type="entry name" value="LIM_Mical"/>
    <property type="match status" value="1"/>
</dbReference>
<dbReference type="SMART" id="SM01203">
    <property type="entry name" value="DUF3585"/>
    <property type="match status" value="1"/>
</dbReference>
<gene>
    <name evidence="22" type="ORF">PSYICH_LOCUS3089</name>
</gene>
<comment type="similarity">
    <text evidence="3">Belongs to the Mical family.</text>
</comment>
<dbReference type="SMART" id="SM00033">
    <property type="entry name" value="CH"/>
    <property type="match status" value="1"/>
</dbReference>
<evidence type="ECO:0000256" key="16">
    <source>
        <dbReference type="PROSITE-ProRule" id="PRU00125"/>
    </source>
</evidence>
<keyword evidence="7 16" id="KW-0479">Metal-binding</keyword>
<feature type="compositionally biased region" description="Basic residues" evidence="18">
    <location>
        <begin position="728"/>
        <end position="746"/>
    </location>
</feature>
<evidence type="ECO:0000256" key="5">
    <source>
        <dbReference type="ARBA" id="ARBA00022490"/>
    </source>
</evidence>
<evidence type="ECO:0000313" key="23">
    <source>
        <dbReference type="Proteomes" id="UP001153636"/>
    </source>
</evidence>
<dbReference type="SUPFAM" id="SSF57716">
    <property type="entry name" value="Glucocorticoid receptor-like (DNA-binding domain)"/>
    <property type="match status" value="1"/>
</dbReference>
<feature type="domain" description="Calponin-homology (CH)" evidence="19">
    <location>
        <begin position="528"/>
        <end position="632"/>
    </location>
</feature>